<name>A0A484YDP0_ECOLX</name>
<organism evidence="1 2">
    <name type="scientific">Escherichia coli</name>
    <dbReference type="NCBI Taxonomy" id="562"/>
    <lineage>
        <taxon>Bacteria</taxon>
        <taxon>Pseudomonadati</taxon>
        <taxon>Pseudomonadota</taxon>
        <taxon>Gammaproteobacteria</taxon>
        <taxon>Enterobacterales</taxon>
        <taxon>Enterobacteriaceae</taxon>
        <taxon>Escherichia</taxon>
    </lineage>
</organism>
<dbReference type="Proteomes" id="UP000372890">
    <property type="component" value="Unassembled WGS sequence"/>
</dbReference>
<gene>
    <name evidence="1" type="ORF">NCTC9001_04894</name>
</gene>
<accession>A0A484YDP0</accession>
<evidence type="ECO:0000313" key="2">
    <source>
        <dbReference type="Proteomes" id="UP000372890"/>
    </source>
</evidence>
<keyword evidence="1" id="KW-0808">Transferase</keyword>
<dbReference type="GO" id="GO:0016740">
    <property type="term" value="F:transferase activity"/>
    <property type="evidence" value="ECO:0007669"/>
    <property type="project" value="UniProtKB-KW"/>
</dbReference>
<dbReference type="PANTHER" id="PTHR43293:SF3">
    <property type="entry name" value="CHOLESTEROL RING-CLEAVING HYDROLASE IPDB SUBUNIT"/>
    <property type="match status" value="1"/>
</dbReference>
<dbReference type="SUPFAM" id="SSF100950">
    <property type="entry name" value="NagB/RpiA/CoA transferase-like"/>
    <property type="match status" value="1"/>
</dbReference>
<sequence>MPLAVTAAVWWEADHIMAAIEERFLQTGHPRDLTLIHSLGIGDRDSKGTNRFAHAEMLKRIIAGHFTWSPKMQELVKSNAIEAYCFPGGVIQGTAAGDRCRTSGTFYPRWAGIRLLIPRKWRR</sequence>
<dbReference type="PANTHER" id="PTHR43293">
    <property type="entry name" value="ACETATE COA-TRANSFERASE YDIF"/>
    <property type="match status" value="1"/>
</dbReference>
<dbReference type="Gene3D" id="3.40.1080.10">
    <property type="entry name" value="Glutaconate Coenzyme A-transferase"/>
    <property type="match status" value="1"/>
</dbReference>
<reference evidence="1 2" key="1">
    <citation type="submission" date="2019-03" db="EMBL/GenBank/DDBJ databases">
        <authorList>
            <consortium name="Pathogen Informatics"/>
        </authorList>
    </citation>
    <scope>NUCLEOTIDE SEQUENCE [LARGE SCALE GENOMIC DNA]</scope>
    <source>
        <strain evidence="1 2">NCTC9001</strain>
    </source>
</reference>
<evidence type="ECO:0000313" key="1">
    <source>
        <dbReference type="EMBL" id="VFS34262.1"/>
    </source>
</evidence>
<dbReference type="InterPro" id="IPR037171">
    <property type="entry name" value="NagB/RpiA_transferase-like"/>
</dbReference>
<dbReference type="EMBL" id="CAADIS010000005">
    <property type="protein sequence ID" value="VFS34262.1"/>
    <property type="molecule type" value="Genomic_DNA"/>
</dbReference>
<proteinExistence type="predicted"/>
<dbReference type="AlphaFoldDB" id="A0A484YDP0"/>
<protein>
    <submittedName>
        <fullName evidence="1">Acetyl-CoA:acetoacetyl-CoA transferase subunit beta</fullName>
    </submittedName>
</protein>